<dbReference type="PANTHER" id="PTHR42915">
    <property type="entry name" value="HYPOTHETICAL 460 KDA PROTEIN IN FEUA-SIGW INTERGENIC REGION [PRECURSOR]"/>
    <property type="match status" value="1"/>
</dbReference>
<dbReference type="PANTHER" id="PTHR42915:SF1">
    <property type="entry name" value="PEPTIDOGLYCAN BETA-N-ACETYLMURAMIDASE NAMZ"/>
    <property type="match status" value="1"/>
</dbReference>
<dbReference type="InterPro" id="IPR048503">
    <property type="entry name" value="NamZ_C"/>
</dbReference>
<gene>
    <name evidence="3" type="ORF">Abci_011_092</name>
    <name evidence="4" type="ORF">ACI01nite_06680</name>
</gene>
<evidence type="ECO:0000313" key="5">
    <source>
        <dbReference type="Proteomes" id="UP000032671"/>
    </source>
</evidence>
<feature type="domain" description="Peptidoglycan beta-N-acetylmuramidase NamZ N-terminal" evidence="1">
    <location>
        <begin position="58"/>
        <end position="265"/>
    </location>
</feature>
<reference evidence="4 6" key="2">
    <citation type="submission" date="2019-07" db="EMBL/GenBank/DDBJ databases">
        <title>Whole genome shotgun sequence of Acetobacter cibinongensis NBRC 16605.</title>
        <authorList>
            <person name="Hosoyama A."/>
            <person name="Uohara A."/>
            <person name="Ohji S."/>
            <person name="Ichikawa N."/>
        </authorList>
    </citation>
    <scope>NUCLEOTIDE SEQUENCE [LARGE SCALE GENOMIC DNA]</scope>
    <source>
        <strain evidence="4 6">NBRC 16605</strain>
    </source>
</reference>
<dbReference type="InterPro" id="IPR048502">
    <property type="entry name" value="NamZ_N"/>
</dbReference>
<dbReference type="GO" id="GO:0033922">
    <property type="term" value="F:peptidoglycan beta-N-acetylmuramidase activity"/>
    <property type="evidence" value="ECO:0007669"/>
    <property type="project" value="InterPro"/>
</dbReference>
<dbReference type="PIRSF" id="PIRSF016719">
    <property type="entry name" value="UCP016719"/>
    <property type="match status" value="1"/>
</dbReference>
<evidence type="ECO:0000313" key="4">
    <source>
        <dbReference type="EMBL" id="GEL58066.1"/>
    </source>
</evidence>
<dbReference type="EMBL" id="BAMV01000011">
    <property type="protein sequence ID" value="GAN60362.1"/>
    <property type="molecule type" value="Genomic_DNA"/>
</dbReference>
<comment type="caution">
    <text evidence="3">The sequence shown here is derived from an EMBL/GenBank/DDBJ whole genome shotgun (WGS) entry which is preliminary data.</text>
</comment>
<sequence>MRSFSRRSVLQTGIQLSAGGILPRHAFAQCSSKTLTTVQTGFETLRQDHYTPLKGHKVGIVANTASVDANLQSVVDCLHQSPAVHLQAIFGPEHGFRGSAREGYAEPQSVDARTGCTVYDIYMKTGKKLQDILKNSGITCLVFDIQDVGARFYTYIWTLFDCLEACAQLQLPLIVLDRPNPLSGQDATGPVLEPSLASFVGRAPIALRHGMTVAELAKLFNAQFMPTRARRPAPLEVIPLSGWQRSQFFEETGLPWCPPSPNMPTPLTALLYPGTCLFEGTRFSVGRGTALPFQYLGADQPDGSKWADHIHQHSAPGTAVRDVWFTPLAGPFSNTLLHGIHCTVTDRSCFDPITAGLTFLRSAQALSQTSIWRGDGHFFDQLCGSSKLRPLLERGADIATLAGSWEKDLTAFRAVRQQFLLY</sequence>
<accession>A0A0D6N2Y7</accession>
<dbReference type="Proteomes" id="UP000321891">
    <property type="component" value="Unassembled WGS sequence"/>
</dbReference>
<dbReference type="Gene3D" id="3.90.1150.140">
    <property type="match status" value="1"/>
</dbReference>
<evidence type="ECO:0000259" key="2">
    <source>
        <dbReference type="Pfam" id="PF20732"/>
    </source>
</evidence>
<evidence type="ECO:0000313" key="3">
    <source>
        <dbReference type="EMBL" id="GAN60362.1"/>
    </source>
</evidence>
<evidence type="ECO:0000313" key="6">
    <source>
        <dbReference type="Proteomes" id="UP000321891"/>
    </source>
</evidence>
<protein>
    <recommendedName>
        <fullName evidence="7">DUF1343 domain-containing protein</fullName>
    </recommendedName>
</protein>
<evidence type="ECO:0008006" key="7">
    <source>
        <dbReference type="Google" id="ProtNLM"/>
    </source>
</evidence>
<dbReference type="Proteomes" id="UP000032671">
    <property type="component" value="Unassembled WGS sequence"/>
</dbReference>
<feature type="domain" description="Peptidoglycan beta-N-acetylmuramidase NamZ C-terminal" evidence="2">
    <location>
        <begin position="270"/>
        <end position="422"/>
    </location>
</feature>
<organism evidence="3 5">
    <name type="scientific">Acetobacter cibinongensis</name>
    <dbReference type="NCBI Taxonomy" id="146475"/>
    <lineage>
        <taxon>Bacteria</taxon>
        <taxon>Pseudomonadati</taxon>
        <taxon>Pseudomonadota</taxon>
        <taxon>Alphaproteobacteria</taxon>
        <taxon>Acetobacterales</taxon>
        <taxon>Acetobacteraceae</taxon>
        <taxon>Acetobacter</taxon>
    </lineage>
</organism>
<dbReference type="PROSITE" id="PS51318">
    <property type="entry name" value="TAT"/>
    <property type="match status" value="1"/>
</dbReference>
<dbReference type="RefSeq" id="WP_052944787.1">
    <property type="nucleotide sequence ID" value="NZ_BAMV01000011.1"/>
</dbReference>
<dbReference type="STRING" id="1231339.Abci_011_092"/>
<dbReference type="EMBL" id="BJVU01000002">
    <property type="protein sequence ID" value="GEL58066.1"/>
    <property type="molecule type" value="Genomic_DNA"/>
</dbReference>
<accession>A0A6N3SNV6</accession>
<dbReference type="InterPro" id="IPR006311">
    <property type="entry name" value="TAT_signal"/>
</dbReference>
<dbReference type="Pfam" id="PF07075">
    <property type="entry name" value="NamZ_N"/>
    <property type="match status" value="1"/>
</dbReference>
<name>A0A0D6N2Y7_9PROT</name>
<dbReference type="Gene3D" id="3.40.50.12170">
    <property type="entry name" value="Uncharacterised protein PF07075, DUF1343"/>
    <property type="match status" value="1"/>
</dbReference>
<dbReference type="Pfam" id="PF20732">
    <property type="entry name" value="NamZ_C"/>
    <property type="match status" value="1"/>
</dbReference>
<reference evidence="3 5" key="1">
    <citation type="submission" date="2012-11" db="EMBL/GenBank/DDBJ databases">
        <title>Whole genome sequence of Acetobacter cibinongensis 4H-1.</title>
        <authorList>
            <person name="Azuma Y."/>
            <person name="Higashiura N."/>
            <person name="Hirakawa H."/>
            <person name="Matsushita K."/>
        </authorList>
    </citation>
    <scope>NUCLEOTIDE SEQUENCE [LARGE SCALE GENOMIC DNA]</scope>
    <source>
        <strain evidence="3 5">4H-1</strain>
    </source>
</reference>
<dbReference type="AlphaFoldDB" id="A0A0D6N2Y7"/>
<keyword evidence="6" id="KW-1185">Reference proteome</keyword>
<proteinExistence type="predicted"/>
<evidence type="ECO:0000259" key="1">
    <source>
        <dbReference type="Pfam" id="PF07075"/>
    </source>
</evidence>
<dbReference type="InterPro" id="IPR008302">
    <property type="entry name" value="NamZ"/>
</dbReference>